<comment type="caution">
    <text evidence="5">The sequence shown here is derived from an EMBL/GenBank/DDBJ whole genome shotgun (WGS) entry which is preliminary data.</text>
</comment>
<dbReference type="SUPFAM" id="SSF46689">
    <property type="entry name" value="Homeodomain-like"/>
    <property type="match status" value="2"/>
</dbReference>
<dbReference type="SUPFAM" id="SSF51215">
    <property type="entry name" value="Regulatory protein AraC"/>
    <property type="match status" value="1"/>
</dbReference>
<keyword evidence="1" id="KW-0805">Transcription regulation</keyword>
<dbReference type="InterPro" id="IPR020449">
    <property type="entry name" value="Tscrpt_reg_AraC-type_HTH"/>
</dbReference>
<accession>A0ABV2ICL6</accession>
<dbReference type="SMART" id="SM00342">
    <property type="entry name" value="HTH_ARAC"/>
    <property type="match status" value="1"/>
</dbReference>
<dbReference type="InterPro" id="IPR050204">
    <property type="entry name" value="AraC_XylS_family_regulators"/>
</dbReference>
<proteinExistence type="predicted"/>
<keyword evidence="2" id="KW-0238">DNA-binding</keyword>
<dbReference type="RefSeq" id="WP_354434539.1">
    <property type="nucleotide sequence ID" value="NZ_JBEPLY010000008.1"/>
</dbReference>
<dbReference type="PRINTS" id="PR00032">
    <property type="entry name" value="HTHARAC"/>
</dbReference>
<evidence type="ECO:0000313" key="5">
    <source>
        <dbReference type="EMBL" id="MET3600653.1"/>
    </source>
</evidence>
<evidence type="ECO:0000313" key="6">
    <source>
        <dbReference type="Proteomes" id="UP001549164"/>
    </source>
</evidence>
<evidence type="ECO:0000256" key="3">
    <source>
        <dbReference type="ARBA" id="ARBA00023163"/>
    </source>
</evidence>
<gene>
    <name evidence="5" type="ORF">ABID12_002603</name>
</gene>
<sequence length="277" mass="31446">MREAIVLYQGDFGHLSIRNVVGDLVTHAHQDAHLIMWLDGEAGEMTIGKRQVVPTRNMAVGVNSFEPHNHNLMPQNSGGIFLAFYLDPDWIRQRRCLNTNAAFFAHPAIPLDPCMHDIAIQMVERLVDGNGASHIQLFEIISFIDQVLDAAEADRQCQNRPVAVPVARDFRIRKAIELMNENVTKRIRFDEVARDVGLSRPHFFALFKEQMNVTPNVFWNMLLMEEALRHVQGSEDRLTEIALDLGFTSQGNFSRFFREHVGVPPAVYRSAARSMVA</sequence>
<reference evidence="5 6" key="1">
    <citation type="submission" date="2024-06" db="EMBL/GenBank/DDBJ databases">
        <title>Genomic Encyclopedia of Type Strains, Phase IV (KMG-IV): sequencing the most valuable type-strain genomes for metagenomic binning, comparative biology and taxonomic classification.</title>
        <authorList>
            <person name="Goeker M."/>
        </authorList>
    </citation>
    <scope>NUCLEOTIDE SEQUENCE [LARGE SCALE GENOMIC DNA]</scope>
    <source>
        <strain evidence="5 6">DSM 28102</strain>
    </source>
</reference>
<dbReference type="PANTHER" id="PTHR46796:SF2">
    <property type="entry name" value="TRANSCRIPTIONAL REGULATORY PROTEIN"/>
    <property type="match status" value="1"/>
</dbReference>
<dbReference type="InterPro" id="IPR037923">
    <property type="entry name" value="HTH-like"/>
</dbReference>
<dbReference type="InterPro" id="IPR018060">
    <property type="entry name" value="HTH_AraC"/>
</dbReference>
<feature type="domain" description="HTH araC/xylS-type" evidence="4">
    <location>
        <begin position="173"/>
        <end position="271"/>
    </location>
</feature>
<dbReference type="Proteomes" id="UP001549164">
    <property type="component" value="Unassembled WGS sequence"/>
</dbReference>
<dbReference type="Gene3D" id="1.10.10.60">
    <property type="entry name" value="Homeodomain-like"/>
    <property type="match status" value="1"/>
</dbReference>
<name>A0ABV2ICL6_9HYPH</name>
<dbReference type="Pfam" id="PF12833">
    <property type="entry name" value="HTH_18"/>
    <property type="match status" value="1"/>
</dbReference>
<evidence type="ECO:0000256" key="1">
    <source>
        <dbReference type="ARBA" id="ARBA00023015"/>
    </source>
</evidence>
<keyword evidence="6" id="KW-1185">Reference proteome</keyword>
<dbReference type="InterPro" id="IPR009057">
    <property type="entry name" value="Homeodomain-like_sf"/>
</dbReference>
<evidence type="ECO:0000256" key="2">
    <source>
        <dbReference type="ARBA" id="ARBA00023125"/>
    </source>
</evidence>
<keyword evidence="3" id="KW-0804">Transcription</keyword>
<dbReference type="PANTHER" id="PTHR46796">
    <property type="entry name" value="HTH-TYPE TRANSCRIPTIONAL ACTIVATOR RHAS-RELATED"/>
    <property type="match status" value="1"/>
</dbReference>
<dbReference type="EMBL" id="JBEPLY010000008">
    <property type="protein sequence ID" value="MET3600653.1"/>
    <property type="molecule type" value="Genomic_DNA"/>
</dbReference>
<evidence type="ECO:0000259" key="4">
    <source>
        <dbReference type="PROSITE" id="PS01124"/>
    </source>
</evidence>
<organism evidence="5 6">
    <name type="scientific">Martelella mangrovi</name>
    <dbReference type="NCBI Taxonomy" id="1397477"/>
    <lineage>
        <taxon>Bacteria</taxon>
        <taxon>Pseudomonadati</taxon>
        <taxon>Pseudomonadota</taxon>
        <taxon>Alphaproteobacteria</taxon>
        <taxon>Hyphomicrobiales</taxon>
        <taxon>Aurantimonadaceae</taxon>
        <taxon>Martelella</taxon>
    </lineage>
</organism>
<dbReference type="PROSITE" id="PS01124">
    <property type="entry name" value="HTH_ARAC_FAMILY_2"/>
    <property type="match status" value="1"/>
</dbReference>
<protein>
    <submittedName>
        <fullName evidence="5">AraC-like DNA-binding protein</fullName>
    </submittedName>
</protein>